<accession>A0ABS4KQM2</accession>
<keyword evidence="1 3" id="KW-0996">Nickel insertion</keyword>
<organism evidence="4 5">
    <name type="scientific">Clostridium algifaecis</name>
    <dbReference type="NCBI Taxonomy" id="1472040"/>
    <lineage>
        <taxon>Bacteria</taxon>
        <taxon>Bacillati</taxon>
        <taxon>Bacillota</taxon>
        <taxon>Clostridia</taxon>
        <taxon>Eubacteriales</taxon>
        <taxon>Clostridiaceae</taxon>
        <taxon>Clostridium</taxon>
    </lineage>
</organism>
<dbReference type="HAMAP" id="MF_01385">
    <property type="entry name" value="UreF"/>
    <property type="match status" value="1"/>
</dbReference>
<dbReference type="Proteomes" id="UP001519307">
    <property type="component" value="Unassembled WGS sequence"/>
</dbReference>
<keyword evidence="5" id="KW-1185">Reference proteome</keyword>
<protein>
    <recommendedName>
        <fullName evidence="3">Urease accessory protein UreF</fullName>
    </recommendedName>
</protein>
<dbReference type="InterPro" id="IPR038277">
    <property type="entry name" value="UreF_sf"/>
</dbReference>
<evidence type="ECO:0000256" key="3">
    <source>
        <dbReference type="HAMAP-Rule" id="MF_01385"/>
    </source>
</evidence>
<evidence type="ECO:0000313" key="5">
    <source>
        <dbReference type="Proteomes" id="UP001519307"/>
    </source>
</evidence>
<dbReference type="Gene3D" id="1.10.4190.10">
    <property type="entry name" value="Urease accessory protein UreF"/>
    <property type="match status" value="1"/>
</dbReference>
<keyword evidence="2 3" id="KW-0143">Chaperone</keyword>
<dbReference type="EMBL" id="JAGGLM010000004">
    <property type="protein sequence ID" value="MBP2032335.1"/>
    <property type="molecule type" value="Genomic_DNA"/>
</dbReference>
<comment type="function">
    <text evidence="3">Required for maturation of urease via the functional incorporation of the urease nickel metallocenter.</text>
</comment>
<dbReference type="Pfam" id="PF01730">
    <property type="entry name" value="UreF"/>
    <property type="match status" value="1"/>
</dbReference>
<comment type="caution">
    <text evidence="4">The sequence shown here is derived from an EMBL/GenBank/DDBJ whole genome shotgun (WGS) entry which is preliminary data.</text>
</comment>
<reference evidence="4 5" key="1">
    <citation type="submission" date="2021-03" db="EMBL/GenBank/DDBJ databases">
        <title>Genomic Encyclopedia of Type Strains, Phase IV (KMG-IV): sequencing the most valuable type-strain genomes for metagenomic binning, comparative biology and taxonomic classification.</title>
        <authorList>
            <person name="Goeker M."/>
        </authorList>
    </citation>
    <scope>NUCLEOTIDE SEQUENCE [LARGE SCALE GENOMIC DNA]</scope>
    <source>
        <strain evidence="4 5">DSM 28783</strain>
    </source>
</reference>
<comment type="similarity">
    <text evidence="3">Belongs to the UreF family.</text>
</comment>
<dbReference type="RefSeq" id="WP_209701405.1">
    <property type="nucleotide sequence ID" value="NZ_JAGGLM010000004.1"/>
</dbReference>
<comment type="subcellular location">
    <subcellularLocation>
        <location evidence="3">Cytoplasm</location>
    </subcellularLocation>
</comment>
<comment type="subunit">
    <text evidence="3">UreD, UreF and UreG form a complex that acts as a GTP-hydrolysis-dependent molecular chaperone, activating the urease apoprotein by helping to assemble the nickel containing metallocenter of UreC. The UreE protein probably delivers the nickel.</text>
</comment>
<keyword evidence="3" id="KW-0963">Cytoplasm</keyword>
<sequence length="238" mass="27210">MDWSVISIIMYTNKIFTLLQIADSIFPIGAYTQSNGLETYVQNGIVKDSKSAKKYLWNMLSYGIMYTDALALKLSYECTQKKDIEGLKNLDNMLYALKAPKEIKSGSAKMCGRFLKLVEKFEKKDMLLKYHELIRNNECFGQHSIVFGMFCSEYGIDKDESISAYLYNIASCIVNNCVKLIPLGQVEGQIILYESSELLKDMLEKINCLSSDDLGRCTIGFDIRAMQHENLYSRLYMS</sequence>
<evidence type="ECO:0000256" key="1">
    <source>
        <dbReference type="ARBA" id="ARBA00022988"/>
    </source>
</evidence>
<dbReference type="PANTHER" id="PTHR33620:SF1">
    <property type="entry name" value="UREASE ACCESSORY PROTEIN F"/>
    <property type="match status" value="1"/>
</dbReference>
<evidence type="ECO:0000313" key="4">
    <source>
        <dbReference type="EMBL" id="MBP2032335.1"/>
    </source>
</evidence>
<dbReference type="PIRSF" id="PIRSF009467">
    <property type="entry name" value="Ureas_acces_UreF"/>
    <property type="match status" value="1"/>
</dbReference>
<evidence type="ECO:0000256" key="2">
    <source>
        <dbReference type="ARBA" id="ARBA00023186"/>
    </source>
</evidence>
<dbReference type="InterPro" id="IPR002639">
    <property type="entry name" value="UreF"/>
</dbReference>
<name>A0ABS4KQM2_9CLOT</name>
<proteinExistence type="inferred from homology"/>
<dbReference type="PANTHER" id="PTHR33620">
    <property type="entry name" value="UREASE ACCESSORY PROTEIN F"/>
    <property type="match status" value="1"/>
</dbReference>
<gene>
    <name evidence="3" type="primary">ureF</name>
    <name evidence="4" type="ORF">J2Z42_001000</name>
</gene>